<dbReference type="KEGG" id="dmp:FAK_09880"/>
<dbReference type="InterPro" id="IPR002197">
    <property type="entry name" value="HTH_Fis"/>
</dbReference>
<dbReference type="Pfam" id="PF01590">
    <property type="entry name" value="GAF"/>
    <property type="match status" value="1"/>
</dbReference>
<keyword evidence="2" id="KW-0067">ATP-binding</keyword>
<dbReference type="SUPFAM" id="SSF52540">
    <property type="entry name" value="P-loop containing nucleoside triphosphate hydrolases"/>
    <property type="match status" value="1"/>
</dbReference>
<keyword evidence="4" id="KW-0238">DNA-binding</keyword>
<keyword evidence="5" id="KW-0010">Activator</keyword>
<dbReference type="FunFam" id="3.40.50.300:FF:000006">
    <property type="entry name" value="DNA-binding transcriptional regulator NtrC"/>
    <property type="match status" value="1"/>
</dbReference>
<dbReference type="Gene3D" id="1.10.8.60">
    <property type="match status" value="1"/>
</dbReference>
<dbReference type="PROSITE" id="PS00688">
    <property type="entry name" value="SIGMA54_INTERACT_3"/>
    <property type="match status" value="1"/>
</dbReference>
<evidence type="ECO:0000256" key="4">
    <source>
        <dbReference type="ARBA" id="ARBA00023125"/>
    </source>
</evidence>
<dbReference type="InterPro" id="IPR025944">
    <property type="entry name" value="Sigma_54_int_dom_CS"/>
</dbReference>
<dbReference type="Gene3D" id="1.10.10.60">
    <property type="entry name" value="Homeodomain-like"/>
    <property type="match status" value="1"/>
</dbReference>
<dbReference type="CDD" id="cd00009">
    <property type="entry name" value="AAA"/>
    <property type="match status" value="1"/>
</dbReference>
<sequence length="518" mass="58294">MRQQVTELELRVLFEISRVIGEALNLPQTLDRVLAIMSDTLSMKRATVTLRDSRSGSLAIYASYGLTQREMSRGVYNQGEGVTGRIFQTAQPFYVPDVSREPLFLNKTQSRDLDKGQVAFVGVPILLQGEPIGVLNVDRLFGEEVSASEDIRFLTIVAQLIGQFVELNQQVERREELLRRQNKQLKDEVSSRYNNFFIVGKSPAMRQLQGLLGKVAPAKASVLLLGESGTGKTLVARIIHEMSNRADGPFVKINCAALPENLLESELFGHAKGAFTGATEEKPGRFEEADGGTIFLDEIAEMPISLQAKLLRFLQDKEFERLGSPKTHKVDVRIIAATNQDLPVLVENKEFRQDLYYRLNVFPLHLPPLRERVEDIPLLISHFLAKNSEEYNRQLGIEPRARDILLNYSWPGNVRELENIIERLSIMVDQDTIAAADLPGFLLAKDSAPPESDPGEFSGSKLEDMEKAELLEALKRNRWVQSRAAQDLGITLRKLGYRLKKYGLDEMVKQKRHDLVGG</sequence>
<reference evidence="9" key="1">
    <citation type="journal article" date="2023" name="Arch. Microbiol.">
        <title>Desulfoferula mesophilus gen. nov. sp. nov., a mesophilic sulfate-reducing bacterium isolated from a brackish lake sediment.</title>
        <authorList>
            <person name="Watanabe T."/>
            <person name="Yabe T."/>
            <person name="Tsuji J.M."/>
            <person name="Fukui M."/>
        </authorList>
    </citation>
    <scope>NUCLEOTIDE SEQUENCE [LARGE SCALE GENOMIC DNA]</scope>
    <source>
        <strain evidence="9">12FAK</strain>
    </source>
</reference>
<dbReference type="Proteomes" id="UP001366166">
    <property type="component" value="Chromosome"/>
</dbReference>
<keyword evidence="6" id="KW-0804">Transcription</keyword>
<dbReference type="RefSeq" id="WP_338605652.1">
    <property type="nucleotide sequence ID" value="NZ_AP028679.1"/>
</dbReference>
<dbReference type="PROSITE" id="PS50045">
    <property type="entry name" value="SIGMA54_INTERACT_4"/>
    <property type="match status" value="1"/>
</dbReference>
<keyword evidence="9" id="KW-1185">Reference proteome</keyword>
<evidence type="ECO:0000256" key="3">
    <source>
        <dbReference type="ARBA" id="ARBA00023015"/>
    </source>
</evidence>
<dbReference type="Gene3D" id="3.30.450.40">
    <property type="match status" value="1"/>
</dbReference>
<dbReference type="GO" id="GO:0006355">
    <property type="term" value="P:regulation of DNA-templated transcription"/>
    <property type="evidence" value="ECO:0007669"/>
    <property type="project" value="InterPro"/>
</dbReference>
<evidence type="ECO:0000256" key="5">
    <source>
        <dbReference type="ARBA" id="ARBA00023159"/>
    </source>
</evidence>
<dbReference type="SUPFAM" id="SSF55781">
    <property type="entry name" value="GAF domain-like"/>
    <property type="match status" value="1"/>
</dbReference>
<dbReference type="InterPro" id="IPR003018">
    <property type="entry name" value="GAF"/>
</dbReference>
<evidence type="ECO:0000313" key="8">
    <source>
        <dbReference type="EMBL" id="BEQ13922.1"/>
    </source>
</evidence>
<dbReference type="GO" id="GO:0043565">
    <property type="term" value="F:sequence-specific DNA binding"/>
    <property type="evidence" value="ECO:0007669"/>
    <property type="project" value="InterPro"/>
</dbReference>
<protein>
    <submittedName>
        <fullName evidence="8">Nif-specific regulatory protein</fullName>
    </submittedName>
</protein>
<keyword evidence="3" id="KW-0805">Transcription regulation</keyword>
<evidence type="ECO:0000313" key="9">
    <source>
        <dbReference type="Proteomes" id="UP001366166"/>
    </source>
</evidence>
<dbReference type="SMART" id="SM00065">
    <property type="entry name" value="GAF"/>
    <property type="match status" value="1"/>
</dbReference>
<dbReference type="InterPro" id="IPR025662">
    <property type="entry name" value="Sigma_54_int_dom_ATP-bd_1"/>
</dbReference>
<dbReference type="PROSITE" id="PS00676">
    <property type="entry name" value="SIGMA54_INTERACT_2"/>
    <property type="match status" value="1"/>
</dbReference>
<evidence type="ECO:0000256" key="6">
    <source>
        <dbReference type="ARBA" id="ARBA00023163"/>
    </source>
</evidence>
<dbReference type="Pfam" id="PF25601">
    <property type="entry name" value="AAA_lid_14"/>
    <property type="match status" value="1"/>
</dbReference>
<dbReference type="InterPro" id="IPR027417">
    <property type="entry name" value="P-loop_NTPase"/>
</dbReference>
<dbReference type="Pfam" id="PF02954">
    <property type="entry name" value="HTH_8"/>
    <property type="match status" value="1"/>
</dbReference>
<dbReference type="PRINTS" id="PR01590">
    <property type="entry name" value="HTHFIS"/>
</dbReference>
<feature type="domain" description="Sigma-54 factor interaction" evidence="7">
    <location>
        <begin position="198"/>
        <end position="426"/>
    </location>
</feature>
<gene>
    <name evidence="8" type="primary">nifA-2</name>
    <name evidence="8" type="ORF">FAK_09880</name>
</gene>
<name>A0AAU9EYR8_9BACT</name>
<evidence type="ECO:0000256" key="2">
    <source>
        <dbReference type="ARBA" id="ARBA00022840"/>
    </source>
</evidence>
<dbReference type="PANTHER" id="PTHR32071">
    <property type="entry name" value="TRANSCRIPTIONAL REGULATORY PROTEIN"/>
    <property type="match status" value="1"/>
</dbReference>
<dbReference type="SUPFAM" id="SSF46689">
    <property type="entry name" value="Homeodomain-like"/>
    <property type="match status" value="1"/>
</dbReference>
<dbReference type="InterPro" id="IPR058031">
    <property type="entry name" value="AAA_lid_NorR"/>
</dbReference>
<dbReference type="InterPro" id="IPR009057">
    <property type="entry name" value="Homeodomain-like_sf"/>
</dbReference>
<dbReference type="Pfam" id="PF00158">
    <property type="entry name" value="Sigma54_activat"/>
    <property type="match status" value="1"/>
</dbReference>
<dbReference type="InterPro" id="IPR025943">
    <property type="entry name" value="Sigma_54_int_dom_ATP-bd_2"/>
</dbReference>
<proteinExistence type="predicted"/>
<dbReference type="InterPro" id="IPR002078">
    <property type="entry name" value="Sigma_54_int"/>
</dbReference>
<dbReference type="InterPro" id="IPR003593">
    <property type="entry name" value="AAA+_ATPase"/>
</dbReference>
<evidence type="ECO:0000256" key="1">
    <source>
        <dbReference type="ARBA" id="ARBA00022741"/>
    </source>
</evidence>
<dbReference type="PANTHER" id="PTHR32071:SF117">
    <property type="entry name" value="PTS-DEPENDENT DIHYDROXYACETONE KINASE OPERON REGULATORY PROTEIN-RELATED"/>
    <property type="match status" value="1"/>
</dbReference>
<dbReference type="SMART" id="SM00382">
    <property type="entry name" value="AAA"/>
    <property type="match status" value="1"/>
</dbReference>
<dbReference type="Gene3D" id="3.40.50.300">
    <property type="entry name" value="P-loop containing nucleotide triphosphate hydrolases"/>
    <property type="match status" value="1"/>
</dbReference>
<dbReference type="PROSITE" id="PS00675">
    <property type="entry name" value="SIGMA54_INTERACT_1"/>
    <property type="match status" value="1"/>
</dbReference>
<dbReference type="AlphaFoldDB" id="A0AAU9EYR8"/>
<keyword evidence="1" id="KW-0547">Nucleotide-binding</keyword>
<dbReference type="GO" id="GO:0005524">
    <property type="term" value="F:ATP binding"/>
    <property type="evidence" value="ECO:0007669"/>
    <property type="project" value="UniProtKB-KW"/>
</dbReference>
<dbReference type="InterPro" id="IPR029016">
    <property type="entry name" value="GAF-like_dom_sf"/>
</dbReference>
<evidence type="ECO:0000259" key="7">
    <source>
        <dbReference type="PROSITE" id="PS50045"/>
    </source>
</evidence>
<accession>A0AAU9EYR8</accession>
<organism evidence="8 9">
    <name type="scientific">Desulfoferula mesophila</name>
    <dbReference type="NCBI Taxonomy" id="3058419"/>
    <lineage>
        <taxon>Bacteria</taxon>
        <taxon>Pseudomonadati</taxon>
        <taxon>Thermodesulfobacteriota</taxon>
        <taxon>Desulfarculia</taxon>
        <taxon>Desulfarculales</taxon>
        <taxon>Desulfarculaceae</taxon>
        <taxon>Desulfoferula</taxon>
    </lineage>
</organism>
<dbReference type="EMBL" id="AP028679">
    <property type="protein sequence ID" value="BEQ13922.1"/>
    <property type="molecule type" value="Genomic_DNA"/>
</dbReference>